<dbReference type="Pfam" id="PF00326">
    <property type="entry name" value="Peptidase_S9"/>
    <property type="match status" value="1"/>
</dbReference>
<protein>
    <recommendedName>
        <fullName evidence="3">dipeptidyl-peptidase IV</fullName>
        <ecNumber evidence="3">3.4.14.5</ecNumber>
    </recommendedName>
</protein>
<dbReference type="InterPro" id="IPR001375">
    <property type="entry name" value="Peptidase_S9_cat"/>
</dbReference>
<keyword evidence="4" id="KW-0645">Protease</keyword>
<dbReference type="EC" id="3.4.14.5" evidence="3"/>
<dbReference type="Proteomes" id="UP001161017">
    <property type="component" value="Unassembled WGS sequence"/>
</dbReference>
<keyword evidence="10" id="KW-1185">Reference proteome</keyword>
<keyword evidence="5" id="KW-0720">Serine protease</keyword>
<dbReference type="InterPro" id="IPR036208">
    <property type="entry name" value="VHL_sf"/>
</dbReference>
<proteinExistence type="inferred from homology"/>
<comment type="similarity">
    <text evidence="2">Belongs to the peptidase S9B family.</text>
</comment>
<gene>
    <name evidence="9" type="ORF">OHK93_006778</name>
</gene>
<name>A0AA43QMP5_9LECA</name>
<keyword evidence="4" id="KW-0031">Aminopeptidase</keyword>
<evidence type="ECO:0000256" key="5">
    <source>
        <dbReference type="ARBA" id="ARBA00022825"/>
    </source>
</evidence>
<feature type="domain" description="Dipeptidylpeptidase IV N-terminal" evidence="8">
    <location>
        <begin position="247"/>
        <end position="529"/>
    </location>
</feature>
<feature type="domain" description="Peptidase S9 prolyl oligopeptidase catalytic" evidence="7">
    <location>
        <begin position="617"/>
        <end position="809"/>
    </location>
</feature>
<keyword evidence="6" id="KW-0325">Glycoprotein</keyword>
<dbReference type="GO" id="GO:0008236">
    <property type="term" value="F:serine-type peptidase activity"/>
    <property type="evidence" value="ECO:0007669"/>
    <property type="project" value="UniProtKB-KW"/>
</dbReference>
<evidence type="ECO:0000313" key="10">
    <source>
        <dbReference type="Proteomes" id="UP001161017"/>
    </source>
</evidence>
<dbReference type="SUPFAM" id="SSF53474">
    <property type="entry name" value="alpha/beta-Hydrolases"/>
    <property type="match status" value="1"/>
</dbReference>
<dbReference type="SUPFAM" id="SSF82171">
    <property type="entry name" value="DPP6 N-terminal domain-like"/>
    <property type="match status" value="1"/>
</dbReference>
<dbReference type="GO" id="GO:0006508">
    <property type="term" value="P:proteolysis"/>
    <property type="evidence" value="ECO:0007669"/>
    <property type="project" value="InterPro"/>
</dbReference>
<dbReference type="Gene3D" id="3.40.50.1820">
    <property type="entry name" value="alpha/beta hydrolase"/>
    <property type="match status" value="1"/>
</dbReference>
<comment type="catalytic activity">
    <reaction evidence="1">
        <text>Release of an N-terminal dipeptide, Xaa-Yaa-|-Zaa-, from a polypeptide, preferentially when Yaa is Pro, provided Zaa is neither Pro nor hydroxyproline.</text>
        <dbReference type="EC" id="3.4.14.5"/>
    </reaction>
</comment>
<evidence type="ECO:0000259" key="8">
    <source>
        <dbReference type="Pfam" id="PF00930"/>
    </source>
</evidence>
<dbReference type="InterPro" id="IPR029058">
    <property type="entry name" value="AB_hydrolase_fold"/>
</dbReference>
<evidence type="ECO:0000256" key="4">
    <source>
        <dbReference type="ARBA" id="ARBA00022438"/>
    </source>
</evidence>
<evidence type="ECO:0000256" key="1">
    <source>
        <dbReference type="ARBA" id="ARBA00001257"/>
    </source>
</evidence>
<dbReference type="PANTHER" id="PTHR11731">
    <property type="entry name" value="PROTEASE FAMILY S9B,C DIPEPTIDYL-PEPTIDASE IV-RELATED"/>
    <property type="match status" value="1"/>
</dbReference>
<dbReference type="SUPFAM" id="SSF49468">
    <property type="entry name" value="VHL"/>
    <property type="match status" value="1"/>
</dbReference>
<dbReference type="InterPro" id="IPR050278">
    <property type="entry name" value="Serine_Prot_S9B/DPPIV"/>
</dbReference>
<dbReference type="AlphaFoldDB" id="A0AA43QMP5"/>
<evidence type="ECO:0000313" key="9">
    <source>
        <dbReference type="EMBL" id="MDI1487508.1"/>
    </source>
</evidence>
<organism evidence="9 10">
    <name type="scientific">Ramalina farinacea</name>
    <dbReference type="NCBI Taxonomy" id="258253"/>
    <lineage>
        <taxon>Eukaryota</taxon>
        <taxon>Fungi</taxon>
        <taxon>Dikarya</taxon>
        <taxon>Ascomycota</taxon>
        <taxon>Pezizomycotina</taxon>
        <taxon>Lecanoromycetes</taxon>
        <taxon>OSLEUM clade</taxon>
        <taxon>Lecanoromycetidae</taxon>
        <taxon>Lecanorales</taxon>
        <taxon>Lecanorineae</taxon>
        <taxon>Ramalinaceae</taxon>
        <taxon>Ramalina</taxon>
    </lineage>
</organism>
<dbReference type="Gene3D" id="2.140.10.30">
    <property type="entry name" value="Dipeptidylpeptidase IV, N-terminal domain"/>
    <property type="match status" value="1"/>
</dbReference>
<dbReference type="PANTHER" id="PTHR11731:SF118">
    <property type="entry name" value="BLR1971 PROTEIN"/>
    <property type="match status" value="1"/>
</dbReference>
<dbReference type="Pfam" id="PF00930">
    <property type="entry name" value="DPPIV_N"/>
    <property type="match status" value="1"/>
</dbReference>
<dbReference type="GO" id="GO:0004177">
    <property type="term" value="F:aminopeptidase activity"/>
    <property type="evidence" value="ECO:0007669"/>
    <property type="project" value="UniProtKB-KW"/>
</dbReference>
<evidence type="ECO:0000259" key="7">
    <source>
        <dbReference type="Pfam" id="PF00326"/>
    </source>
</evidence>
<keyword evidence="4" id="KW-0378">Hydrolase</keyword>
<evidence type="ECO:0000256" key="3">
    <source>
        <dbReference type="ARBA" id="ARBA00012062"/>
    </source>
</evidence>
<evidence type="ECO:0000256" key="6">
    <source>
        <dbReference type="ARBA" id="ARBA00023180"/>
    </source>
</evidence>
<dbReference type="EMBL" id="JAPUFD010000005">
    <property type="protein sequence ID" value="MDI1487508.1"/>
    <property type="molecule type" value="Genomic_DNA"/>
</dbReference>
<sequence length="830" mass="94897">MLQEYERSASLAKKISKAYTKTKVDPQWVGEEGCFWYLREFDDGKHAFIYVDPSLEIRRPAFDHELLAGKLGSSAGIEAKADALPFKTIDIDVEKEVVTFRAEGKKWQFESTGSVTEYEGELSAGRLQPLQEEIISSGSYQPSAIRFRNEKKVSISIYWIDGTGIATFYSKIGPGKEDERKTYHGHVWRVTYTDSNKHIASYEAGTSWQWAVIEESLDSATKNISDSISQAGERTHSKYCRSEQPSKVFLYDNNVWLYANEPENTKITESGTKEQPFDEGVCQSSDDRFVVIWQYTPAHGTSVYRLESSPEDRIQPHLKKKQYLKAGGKERIDRPRMFDLVERKEVPTEDSLFQNPYRIKDLGWSKDGKEYRFLYVQRGFQVIRIIGMSTLGQVRTIIEESSTTFVDYYQKYFNQEIRSTGEIVWASERDGWNHLYLYNAATGHVKNQITKGDWLVKSIDKVDKENRKVWVEVLGAVEGRDPYYSQLARVEFDGSDFKILTEGDGTHTWAWSPDRKYLIDTWSRTEVPPKTVVREAETGKEVMMLEENNMAKLSELGLAKAERFSAPGRDGKTMIYGVIIRPTNLEDDKKYPVIDHIYAGPYDHEVPAHFTTFPDARALAELGFVIVQIDGMGTNWRSKSFHNHCWKNLKDAGLLDHKAWLKAASESRPWMDLDKVGITGGSAGGQNAMAALLWHGDFYKAAVAKCGCHDNRMDKLWWNELWMGWPVEQSYEDSSNVVHAGKLKGALMLMVDELDDNVDPSSTMQVVNALIKAEKDFELVVFPGKGHCEGEGTDYGLRRERDFFVRQLTDKKPPKWNEIEQKTGEAEKKE</sequence>
<comment type="caution">
    <text evidence="9">The sequence shown here is derived from an EMBL/GenBank/DDBJ whole genome shotgun (WGS) entry which is preliminary data.</text>
</comment>
<reference evidence="9" key="1">
    <citation type="journal article" date="2023" name="Genome Biol. Evol.">
        <title>First Whole Genome Sequence and Flow Cytometry Genome Size Data for the Lichen-Forming Fungus Ramalina farinacea (Ascomycota).</title>
        <authorList>
            <person name="Llewellyn T."/>
            <person name="Mian S."/>
            <person name="Hill R."/>
            <person name="Leitch I.J."/>
            <person name="Gaya E."/>
        </authorList>
    </citation>
    <scope>NUCLEOTIDE SEQUENCE</scope>
    <source>
        <strain evidence="9">LIQ254RAFAR</strain>
    </source>
</reference>
<evidence type="ECO:0000256" key="2">
    <source>
        <dbReference type="ARBA" id="ARBA00006150"/>
    </source>
</evidence>
<dbReference type="InterPro" id="IPR002469">
    <property type="entry name" value="Peptidase_S9B_N"/>
</dbReference>
<accession>A0AA43QMP5</accession>
<dbReference type="GO" id="GO:0008239">
    <property type="term" value="F:dipeptidyl-peptidase activity"/>
    <property type="evidence" value="ECO:0007669"/>
    <property type="project" value="UniProtKB-EC"/>
</dbReference>